<dbReference type="InterPro" id="IPR008969">
    <property type="entry name" value="CarboxyPept-like_regulatory"/>
</dbReference>
<dbReference type="InterPro" id="IPR023996">
    <property type="entry name" value="TonB-dep_OMP_SusC/RagA"/>
</dbReference>
<evidence type="ECO:0000256" key="3">
    <source>
        <dbReference type="ARBA" id="ARBA00023237"/>
    </source>
</evidence>
<feature type="domain" description="Secretin/TonB short N-terminal" evidence="5">
    <location>
        <begin position="79"/>
        <end position="129"/>
    </location>
</feature>
<proteinExistence type="inferred from homology"/>
<keyword evidence="2 4" id="KW-0472">Membrane</keyword>
<dbReference type="Gene3D" id="2.170.130.10">
    <property type="entry name" value="TonB-dependent receptor, plug domain"/>
    <property type="match status" value="1"/>
</dbReference>
<name>A0A4V4H1H0_9BACT</name>
<dbReference type="AlphaFoldDB" id="A0A4V4H1H0"/>
<dbReference type="Gene3D" id="3.55.50.30">
    <property type="match status" value="1"/>
</dbReference>
<dbReference type="NCBIfam" id="TIGR04057">
    <property type="entry name" value="SusC_RagA_signa"/>
    <property type="match status" value="1"/>
</dbReference>
<dbReference type="InterPro" id="IPR037066">
    <property type="entry name" value="Plug_dom_sf"/>
</dbReference>
<keyword evidence="4" id="KW-0812">Transmembrane</keyword>
<dbReference type="OrthoDB" id="9768177at2"/>
<keyword evidence="4" id="KW-1134">Transmembrane beta strand</keyword>
<dbReference type="EMBL" id="STFF01000002">
    <property type="protein sequence ID" value="THU40466.1"/>
    <property type="molecule type" value="Genomic_DNA"/>
</dbReference>
<dbReference type="SMART" id="SM00965">
    <property type="entry name" value="STN"/>
    <property type="match status" value="1"/>
</dbReference>
<evidence type="ECO:0000313" key="6">
    <source>
        <dbReference type="EMBL" id="THU40466.1"/>
    </source>
</evidence>
<comment type="subcellular location">
    <subcellularLocation>
        <location evidence="4">Cell outer membrane</location>
        <topology evidence="4">Multi-pass membrane protein</topology>
    </subcellularLocation>
</comment>
<dbReference type="Pfam" id="PF07715">
    <property type="entry name" value="Plug"/>
    <property type="match status" value="1"/>
</dbReference>
<keyword evidence="7" id="KW-1185">Reference proteome</keyword>
<dbReference type="NCBIfam" id="TIGR04056">
    <property type="entry name" value="OMP_RagA_SusC"/>
    <property type="match status" value="1"/>
</dbReference>
<evidence type="ECO:0000313" key="7">
    <source>
        <dbReference type="Proteomes" id="UP000306918"/>
    </source>
</evidence>
<accession>A0A4V4H1H0</accession>
<evidence type="ECO:0000256" key="4">
    <source>
        <dbReference type="PROSITE-ProRule" id="PRU01360"/>
    </source>
</evidence>
<dbReference type="SUPFAM" id="SSF49464">
    <property type="entry name" value="Carboxypeptidase regulatory domain-like"/>
    <property type="match status" value="1"/>
</dbReference>
<evidence type="ECO:0000256" key="1">
    <source>
        <dbReference type="ARBA" id="ARBA00022448"/>
    </source>
</evidence>
<comment type="similarity">
    <text evidence="4">Belongs to the TonB-dependent receptor family.</text>
</comment>
<sequence>MQDFVPCKAPVFAGTEPKLFLLKREIQKIGLVMRITGILLLAATLQVSAKGWGQEKISLSFNNAPIEQVFNAITTQTDIAFLYRPQYVKGKKVTIQITNANLKTVLEICLKDQQLTYEIVGKNVAIRPVKREHSISGLEVNENAPPFIDVRGRVVNEKGDPVEGVTITVKGASKSAVTDRNGEFSLVTVDPNAILVFTHISMESFELKVSGKSELVINLKTKISALDDITVTLNTGYQQVPKERATGSFEFVNNEELNRKAGIDILSRLEGVTTGVLFDRRSSNPNQIFTSANSILIRGLNTMTESIKTPLIVVDNFPYDGDINNINPNDIESITILKDASAASIYGARAGNGVIVISTKRGKYNQAFKLNLTKNVQIIQRPDLFKYPTMSPSQYIDFEIGLYKTGYFNSILTNPNYPTVSPVIDILRKRTINAISPSDSANQIDTLRGGDVRNYFEKYIYRTGVNHQYAVNLSGGASLLKYSLMAGYDEMKSNQVGNQYRRLTMRSNNSFSPIKKLDLSLDIAFTSSSANNNSLGNFGDNGYNTDSRRLYPYASLANDQDLPLAIAKDYRSGYTDTAGAGKLLDWKFRPLQELQNADNTSRLQDLLLNVGANYSLMKFLSIQTNYQYQHTNGTQDNFLSKEMYFTRNLINLYSQISGNNIIYNIPRGGIMNSNVTDLTSHQGRTQLNFNKSWNTKHQITAIVGSELRERKMSIRVERLYGFDPNTYSNGNVDYINNYNLYGGRGTSQIPNVSGRTLTTDRFVSIYGNAAYTYGGKYTLSASGRRDAANLFGVNINNKWKPLWTVGGAWNISDESFYKSKLLTYLKLRATFGYQGNVNNSLSPRTIITYIPANTPGNVINQISANISSMANPELSWETLRQINLGFDYRLAFRVGGSIDVYNKKSKNLIWDAPMDATTGRTSVKSNSASMTGFGVDVNINSANLTGKFQWNTELGYSYISNKVTGYADADQLDKNNPVSTIVASSGMRIAAFRGKSPYSISSYRFAGLDPTNGDPMGYLGTKVSKDYLKIFNQPNSDTANIIYHGSAIPTSFGFFNNVFKYKGVSLLVNINYYLGFYFRKSSITYTGLINAGITHTDYSKRWMNPGDEEFTTIPSLSYSVSTTRRDDFYAYSSVNVLKGDHIRLQNIRIGYDLLTQRRKAFPVKQVQVYGNVENLAIIWRANKEGLDPIYNSGNALYPVPKTFTAGVKVDF</sequence>
<organism evidence="6 7">
    <name type="scientific">Niastella caeni</name>
    <dbReference type="NCBI Taxonomy" id="2569763"/>
    <lineage>
        <taxon>Bacteria</taxon>
        <taxon>Pseudomonadati</taxon>
        <taxon>Bacteroidota</taxon>
        <taxon>Chitinophagia</taxon>
        <taxon>Chitinophagales</taxon>
        <taxon>Chitinophagaceae</taxon>
        <taxon>Niastella</taxon>
    </lineage>
</organism>
<evidence type="ECO:0000256" key="2">
    <source>
        <dbReference type="ARBA" id="ARBA00023136"/>
    </source>
</evidence>
<dbReference type="PROSITE" id="PS52016">
    <property type="entry name" value="TONB_DEPENDENT_REC_3"/>
    <property type="match status" value="1"/>
</dbReference>
<dbReference type="GO" id="GO:0009279">
    <property type="term" value="C:cell outer membrane"/>
    <property type="evidence" value="ECO:0007669"/>
    <property type="project" value="UniProtKB-SubCell"/>
</dbReference>
<dbReference type="RefSeq" id="WP_136577219.1">
    <property type="nucleotide sequence ID" value="NZ_STFF01000002.1"/>
</dbReference>
<dbReference type="InterPro" id="IPR039426">
    <property type="entry name" value="TonB-dep_rcpt-like"/>
</dbReference>
<dbReference type="Proteomes" id="UP000306918">
    <property type="component" value="Unassembled WGS sequence"/>
</dbReference>
<dbReference type="Gene3D" id="2.60.40.1120">
    <property type="entry name" value="Carboxypeptidase-like, regulatory domain"/>
    <property type="match status" value="1"/>
</dbReference>
<keyword evidence="3 4" id="KW-0998">Cell outer membrane</keyword>
<dbReference type="Pfam" id="PF13715">
    <property type="entry name" value="CarbopepD_reg_2"/>
    <property type="match status" value="1"/>
</dbReference>
<evidence type="ECO:0000259" key="5">
    <source>
        <dbReference type="SMART" id="SM00965"/>
    </source>
</evidence>
<protein>
    <submittedName>
        <fullName evidence="6">SusC/RagA family TonB-linked outer membrane protein</fullName>
    </submittedName>
</protein>
<dbReference type="InterPro" id="IPR023997">
    <property type="entry name" value="TonB-dep_OMP_SusC/RagA_CS"/>
</dbReference>
<reference evidence="6 7" key="1">
    <citation type="submission" date="2019-04" db="EMBL/GenBank/DDBJ databases">
        <title>Niastella caeni sp. nov., isolated from activated sludge.</title>
        <authorList>
            <person name="Sheng M."/>
        </authorList>
    </citation>
    <scope>NUCLEOTIDE SEQUENCE [LARGE SCALE GENOMIC DNA]</scope>
    <source>
        <strain evidence="6 7">HX-2-15</strain>
    </source>
</reference>
<dbReference type="InterPro" id="IPR011662">
    <property type="entry name" value="Secretin/TonB_short_N"/>
</dbReference>
<gene>
    <name evidence="6" type="ORF">FAM09_11435</name>
</gene>
<comment type="caution">
    <text evidence="6">The sequence shown here is derived from an EMBL/GenBank/DDBJ whole genome shotgun (WGS) entry which is preliminary data.</text>
</comment>
<dbReference type="SUPFAM" id="SSF56935">
    <property type="entry name" value="Porins"/>
    <property type="match status" value="1"/>
</dbReference>
<dbReference type="InterPro" id="IPR012910">
    <property type="entry name" value="Plug_dom"/>
</dbReference>
<keyword evidence="1 4" id="KW-0813">Transport</keyword>